<comment type="caution">
    <text evidence="4">The sequence shown here is derived from an EMBL/GenBank/DDBJ whole genome shotgun (WGS) entry which is preliminary data.</text>
</comment>
<feature type="coiled-coil region" evidence="2">
    <location>
        <begin position="1"/>
        <end position="28"/>
    </location>
</feature>
<accession>A0ABQ9YM06</accession>
<dbReference type="Pfam" id="PF06384">
    <property type="entry name" value="ICAT"/>
    <property type="match status" value="1"/>
</dbReference>
<comment type="similarity">
    <text evidence="1">Belongs to the CTNNBIP1 family.</text>
</comment>
<feature type="domain" description="Beta-catenin-interacting ICAT" evidence="3">
    <location>
        <begin position="110"/>
        <end position="181"/>
    </location>
</feature>
<evidence type="ECO:0000256" key="1">
    <source>
        <dbReference type="ARBA" id="ARBA00006505"/>
    </source>
</evidence>
<evidence type="ECO:0000259" key="3">
    <source>
        <dbReference type="Pfam" id="PF06384"/>
    </source>
</evidence>
<evidence type="ECO:0000256" key="2">
    <source>
        <dbReference type="SAM" id="Coils"/>
    </source>
</evidence>
<dbReference type="InterPro" id="IPR009428">
    <property type="entry name" value="ICAT_dom"/>
</dbReference>
<proteinExistence type="inferred from homology"/>
<protein>
    <submittedName>
        <fullName evidence="4">Leucine Zipper And CTNNBIP1 Domain-Containing Protein</fullName>
    </submittedName>
</protein>
<sequence length="185" mass="20641">MQSDKALKDNIESQLTRLTNQLADLEEMKDDLSPEEYTETKQETLQQLQEFNESLVKMSKGNMTVADDLAHTRLALQAAISQAFQTPEVIQLFAKRNGGQLRLTLEKHKRDHQLQKITDSVYYSRAVEILVALKALGDQLSPQEEDILARYGQDSMTQFSTASNSVGASNVLATAGKQINAAQKQ</sequence>
<name>A0ABQ9YM06_9EUKA</name>
<evidence type="ECO:0000313" key="4">
    <source>
        <dbReference type="EMBL" id="KAK2964579.1"/>
    </source>
</evidence>
<dbReference type="EMBL" id="JARBJD010000002">
    <property type="protein sequence ID" value="KAK2964579.1"/>
    <property type="molecule type" value="Genomic_DNA"/>
</dbReference>
<dbReference type="InterPro" id="IPR040065">
    <property type="entry name" value="LZIC"/>
</dbReference>
<dbReference type="Proteomes" id="UP001281761">
    <property type="component" value="Unassembled WGS sequence"/>
</dbReference>
<dbReference type="PANTHER" id="PTHR16505:SF8">
    <property type="entry name" value="PROTEIN LZIC"/>
    <property type="match status" value="1"/>
</dbReference>
<dbReference type="SUPFAM" id="SSF81730">
    <property type="entry name" value="beta-catenin-interacting protein ICAT"/>
    <property type="match status" value="1"/>
</dbReference>
<dbReference type="InterPro" id="IPR036911">
    <property type="entry name" value="ICAT_sf"/>
</dbReference>
<dbReference type="PANTHER" id="PTHR16505">
    <property type="entry name" value="PROTEIN LZIC"/>
    <property type="match status" value="1"/>
</dbReference>
<keyword evidence="2" id="KW-0175">Coiled coil</keyword>
<organism evidence="4 5">
    <name type="scientific">Blattamonas nauphoetae</name>
    <dbReference type="NCBI Taxonomy" id="2049346"/>
    <lineage>
        <taxon>Eukaryota</taxon>
        <taxon>Metamonada</taxon>
        <taxon>Preaxostyla</taxon>
        <taxon>Oxymonadida</taxon>
        <taxon>Blattamonas</taxon>
    </lineage>
</organism>
<dbReference type="Gene3D" id="1.10.10.490">
    <property type="entry name" value="Beta-catenin-interacting ICAT"/>
    <property type="match status" value="1"/>
</dbReference>
<gene>
    <name evidence="4" type="ORF">BLNAU_496</name>
</gene>
<reference evidence="4 5" key="1">
    <citation type="journal article" date="2022" name="bioRxiv">
        <title>Genomics of Preaxostyla Flagellates Illuminates Evolutionary Transitions and the Path Towards Mitochondrial Loss.</title>
        <authorList>
            <person name="Novak L.V.F."/>
            <person name="Treitli S.C."/>
            <person name="Pyrih J."/>
            <person name="Halakuc P."/>
            <person name="Pipaliya S.V."/>
            <person name="Vacek V."/>
            <person name="Brzon O."/>
            <person name="Soukal P."/>
            <person name="Eme L."/>
            <person name="Dacks J.B."/>
            <person name="Karnkowska A."/>
            <person name="Elias M."/>
            <person name="Hampl V."/>
        </authorList>
    </citation>
    <scope>NUCLEOTIDE SEQUENCE [LARGE SCALE GENOMIC DNA]</scope>
    <source>
        <strain evidence="4">NAU3</strain>
        <tissue evidence="4">Gut</tissue>
    </source>
</reference>
<evidence type="ECO:0000313" key="5">
    <source>
        <dbReference type="Proteomes" id="UP001281761"/>
    </source>
</evidence>
<keyword evidence="5" id="KW-1185">Reference proteome</keyword>